<name>A0ABN1UXA5_9ACTN</name>
<proteinExistence type="predicted"/>
<organism evidence="3 4">
    <name type="scientific">Streptomyces hebeiensis</name>
    <dbReference type="NCBI Taxonomy" id="229486"/>
    <lineage>
        <taxon>Bacteria</taxon>
        <taxon>Bacillati</taxon>
        <taxon>Actinomycetota</taxon>
        <taxon>Actinomycetes</taxon>
        <taxon>Kitasatosporales</taxon>
        <taxon>Streptomycetaceae</taxon>
        <taxon>Streptomyces</taxon>
    </lineage>
</organism>
<feature type="compositionally biased region" description="Basic and acidic residues" evidence="1">
    <location>
        <begin position="204"/>
        <end position="226"/>
    </location>
</feature>
<reference evidence="3 4" key="1">
    <citation type="journal article" date="2019" name="Int. J. Syst. Evol. Microbiol.">
        <title>The Global Catalogue of Microorganisms (GCM) 10K type strain sequencing project: providing services to taxonomists for standard genome sequencing and annotation.</title>
        <authorList>
            <consortium name="The Broad Institute Genomics Platform"/>
            <consortium name="The Broad Institute Genome Sequencing Center for Infectious Disease"/>
            <person name="Wu L."/>
            <person name="Ma J."/>
        </authorList>
    </citation>
    <scope>NUCLEOTIDE SEQUENCE [LARGE SCALE GENOMIC DNA]</scope>
    <source>
        <strain evidence="3 4">JCM 12696</strain>
    </source>
</reference>
<keyword evidence="4" id="KW-1185">Reference proteome</keyword>
<keyword evidence="2" id="KW-1133">Transmembrane helix</keyword>
<feature type="region of interest" description="Disordered" evidence="1">
    <location>
        <begin position="151"/>
        <end position="241"/>
    </location>
</feature>
<feature type="transmembrane region" description="Helical" evidence="2">
    <location>
        <begin position="257"/>
        <end position="279"/>
    </location>
</feature>
<evidence type="ECO:0000256" key="1">
    <source>
        <dbReference type="SAM" id="MobiDB-lite"/>
    </source>
</evidence>
<accession>A0ABN1UXA5</accession>
<dbReference type="EMBL" id="BAAAKV010000033">
    <property type="protein sequence ID" value="GAA1177357.1"/>
    <property type="molecule type" value="Genomic_DNA"/>
</dbReference>
<gene>
    <name evidence="3" type="ORF">GCM10009654_38310</name>
</gene>
<keyword evidence="2" id="KW-0472">Membrane</keyword>
<comment type="caution">
    <text evidence="3">The sequence shown here is derived from an EMBL/GenBank/DDBJ whole genome shotgun (WGS) entry which is preliminary data.</text>
</comment>
<dbReference type="Proteomes" id="UP001501371">
    <property type="component" value="Unassembled WGS sequence"/>
</dbReference>
<feature type="region of interest" description="Disordered" evidence="1">
    <location>
        <begin position="1"/>
        <end position="36"/>
    </location>
</feature>
<evidence type="ECO:0000313" key="3">
    <source>
        <dbReference type="EMBL" id="GAA1177357.1"/>
    </source>
</evidence>
<evidence type="ECO:0000313" key="4">
    <source>
        <dbReference type="Proteomes" id="UP001501371"/>
    </source>
</evidence>
<sequence length="286" mass="29864">MSALGSPSDRRQVCGKGARSTGEDFPISAHVHGGPSSYSPGGAPGIWYLDLTNTTRHACEDIHPVVVLVDRERTLTTSQVTLEAREDKGWRSLSLEKTDHDEIVGVLDDGSPGFAVPPGRTVTVRVRLAFTRGTPRNEVVATAATVQRRGDDGEWVGESGTYRFGVGRSGPGGRYADDTEHADGHDRPERYGGGAGDPGRGGHAVRESLADHSGDAGDTVDLDHADPVPAVRPERHRPRGGSSAVFVLAGSAVSGDLLGRAVAALALVTAGAVLAAGMLRLRTGRA</sequence>
<feature type="compositionally biased region" description="Gly residues" evidence="1">
    <location>
        <begin position="191"/>
        <end position="202"/>
    </location>
</feature>
<protein>
    <submittedName>
        <fullName evidence="3">Uncharacterized protein</fullName>
    </submittedName>
</protein>
<evidence type="ECO:0000256" key="2">
    <source>
        <dbReference type="SAM" id="Phobius"/>
    </source>
</evidence>
<keyword evidence="2" id="KW-0812">Transmembrane</keyword>
<dbReference type="RefSeq" id="WP_344277923.1">
    <property type="nucleotide sequence ID" value="NZ_BAAAKV010000033.1"/>
</dbReference>
<feature type="compositionally biased region" description="Basic and acidic residues" evidence="1">
    <location>
        <begin position="175"/>
        <end position="190"/>
    </location>
</feature>